<protein>
    <submittedName>
        <fullName evidence="1">Uncharacterized protein</fullName>
    </submittedName>
</protein>
<proteinExistence type="predicted"/>
<sequence length="66" mass="7239">MATERISIRDRGPGLLDIIVNDQRSGQVVKTEHGWQQTSLDGAPVGQPNPVKAYAILDTLERIKNA</sequence>
<accession>A0AAQ1HPG9</accession>
<dbReference type="EMBL" id="FOLS01000016">
    <property type="protein sequence ID" value="SFD07243.1"/>
    <property type="molecule type" value="Genomic_DNA"/>
</dbReference>
<comment type="caution">
    <text evidence="1">The sequence shown here is derived from an EMBL/GenBank/DDBJ whole genome shotgun (WGS) entry which is preliminary data.</text>
</comment>
<organism evidence="1 2">
    <name type="scientific">Pseudomonas citronellolis</name>
    <dbReference type="NCBI Taxonomy" id="53408"/>
    <lineage>
        <taxon>Bacteria</taxon>
        <taxon>Pseudomonadati</taxon>
        <taxon>Pseudomonadota</taxon>
        <taxon>Gammaproteobacteria</taxon>
        <taxon>Pseudomonadales</taxon>
        <taxon>Pseudomonadaceae</taxon>
        <taxon>Pseudomonas</taxon>
    </lineage>
</organism>
<dbReference type="RefSeq" id="WP_074980938.1">
    <property type="nucleotide sequence ID" value="NZ_FOLS01000016.1"/>
</dbReference>
<dbReference type="AlphaFoldDB" id="A0AAQ1HPG9"/>
<gene>
    <name evidence="1" type="ORF">SAMN05216577_1167</name>
</gene>
<keyword evidence="2" id="KW-1185">Reference proteome</keyword>
<evidence type="ECO:0000313" key="1">
    <source>
        <dbReference type="EMBL" id="SFD07243.1"/>
    </source>
</evidence>
<evidence type="ECO:0000313" key="2">
    <source>
        <dbReference type="Proteomes" id="UP000183385"/>
    </source>
</evidence>
<reference evidence="1 2" key="1">
    <citation type="submission" date="2016-10" db="EMBL/GenBank/DDBJ databases">
        <authorList>
            <person name="Varghese N."/>
            <person name="Submissions S."/>
        </authorList>
    </citation>
    <scope>NUCLEOTIDE SEQUENCE [LARGE SCALE GENOMIC DNA]</scope>
    <source>
        <strain evidence="1 2">LMG 18378</strain>
    </source>
</reference>
<name>A0AAQ1HPG9_9PSED</name>
<dbReference type="Proteomes" id="UP000183385">
    <property type="component" value="Unassembled WGS sequence"/>
</dbReference>